<dbReference type="EMBL" id="LWMH01000001">
    <property type="protein sequence ID" value="KZS45101.1"/>
    <property type="molecule type" value="Genomic_DNA"/>
</dbReference>
<evidence type="ECO:0000313" key="2">
    <source>
        <dbReference type="Proteomes" id="UP000076796"/>
    </source>
</evidence>
<reference evidence="1" key="1">
    <citation type="journal article" date="2016" name="Genome Announc.">
        <title>Draft genomes of two strains of Paenibacillus glucanolyticus with capability to degrade lignocellulose.</title>
        <authorList>
            <person name="Mathews S.L."/>
            <person name="Pawlak J."/>
            <person name="Grunden A.M."/>
        </authorList>
    </citation>
    <scope>NUCLEOTIDE SEQUENCE [LARGE SCALE GENOMIC DNA]</scope>
    <source>
        <strain evidence="1">SLM1</strain>
    </source>
</reference>
<gene>
    <name evidence="1" type="ORF">AWU65_03725</name>
</gene>
<evidence type="ECO:0000313" key="1">
    <source>
        <dbReference type="EMBL" id="KZS45101.1"/>
    </source>
</evidence>
<comment type="caution">
    <text evidence="1">The sequence shown here is derived from an EMBL/GenBank/DDBJ whole genome shotgun (WGS) entry which is preliminary data.</text>
</comment>
<accession>A0A163GQY9</accession>
<dbReference type="AlphaFoldDB" id="A0A163GQY9"/>
<dbReference type="RefSeq" id="WP_063477606.1">
    <property type="nucleotide sequence ID" value="NZ_MRTT01000053.1"/>
</dbReference>
<dbReference type="Proteomes" id="UP000076796">
    <property type="component" value="Unassembled WGS sequence"/>
</dbReference>
<protein>
    <submittedName>
        <fullName evidence="1">Uncharacterized protein</fullName>
    </submittedName>
</protein>
<name>A0A163GQY9_9BACL</name>
<keyword evidence="2" id="KW-1185">Reference proteome</keyword>
<organism evidence="1 2">
    <name type="scientific">Paenibacillus glucanolyticus</name>
    <dbReference type="NCBI Taxonomy" id="59843"/>
    <lineage>
        <taxon>Bacteria</taxon>
        <taxon>Bacillati</taxon>
        <taxon>Bacillota</taxon>
        <taxon>Bacilli</taxon>
        <taxon>Bacillales</taxon>
        <taxon>Paenibacillaceae</taxon>
        <taxon>Paenibacillus</taxon>
    </lineage>
</organism>
<dbReference type="OrthoDB" id="899170at91061"/>
<proteinExistence type="predicted"/>
<sequence>MKKCPFCEVLIAGSKCHLCGRDFKKKNLKNETISRIAINGLKPGNKVRHIKHEKTKWSNFTNGLIHDVSRSGKSVEVIWYNDAGQKIAMGKYDCNAVERIDNQDEI</sequence>